<accession>G3IHR7</accession>
<dbReference type="InParanoid" id="G3IHR7"/>
<protein>
    <submittedName>
        <fullName evidence="2">Uncharacterized protein</fullName>
    </submittedName>
</protein>
<feature type="chain" id="PRO_5003445561" evidence="1">
    <location>
        <begin position="23"/>
        <end position="66"/>
    </location>
</feature>
<evidence type="ECO:0000313" key="3">
    <source>
        <dbReference type="Proteomes" id="UP000001075"/>
    </source>
</evidence>
<keyword evidence="1" id="KW-0732">Signal</keyword>
<reference evidence="3" key="1">
    <citation type="journal article" date="2011" name="Nat. Biotechnol.">
        <title>The genomic sequence of the Chinese hamster ovary (CHO)-K1 cell line.</title>
        <authorList>
            <person name="Xu X."/>
            <person name="Nagarajan H."/>
            <person name="Lewis N.E."/>
            <person name="Pan S."/>
            <person name="Cai Z."/>
            <person name="Liu X."/>
            <person name="Chen W."/>
            <person name="Xie M."/>
            <person name="Wang W."/>
            <person name="Hammond S."/>
            <person name="Andersen M.R."/>
            <person name="Neff N."/>
            <person name="Passarelli B."/>
            <person name="Koh W."/>
            <person name="Fan H.C."/>
            <person name="Wang J."/>
            <person name="Gui Y."/>
            <person name="Lee K.H."/>
            <person name="Betenbaugh M.J."/>
            <person name="Quake S.R."/>
            <person name="Famili I."/>
            <person name="Palsson B.O."/>
            <person name="Wang J."/>
        </authorList>
    </citation>
    <scope>NUCLEOTIDE SEQUENCE [LARGE SCALE GENOMIC DNA]</scope>
    <source>
        <strain evidence="3">CHO K1 cell line</strain>
    </source>
</reference>
<organism evidence="2 3">
    <name type="scientific">Cricetulus griseus</name>
    <name type="common">Chinese hamster</name>
    <name type="synonym">Cricetulus barabensis griseus</name>
    <dbReference type="NCBI Taxonomy" id="10029"/>
    <lineage>
        <taxon>Eukaryota</taxon>
        <taxon>Metazoa</taxon>
        <taxon>Chordata</taxon>
        <taxon>Craniata</taxon>
        <taxon>Vertebrata</taxon>
        <taxon>Euteleostomi</taxon>
        <taxon>Mammalia</taxon>
        <taxon>Eutheria</taxon>
        <taxon>Euarchontoglires</taxon>
        <taxon>Glires</taxon>
        <taxon>Rodentia</taxon>
        <taxon>Myomorpha</taxon>
        <taxon>Muroidea</taxon>
        <taxon>Cricetidae</taxon>
        <taxon>Cricetinae</taxon>
        <taxon>Cricetulus</taxon>
    </lineage>
</organism>
<dbReference type="EMBL" id="JH002843">
    <property type="protein sequence ID" value="EGW06542.1"/>
    <property type="molecule type" value="Genomic_DNA"/>
</dbReference>
<sequence>MGYLLPALLCFPLFPGPGLVCGSETWAQVTGLSLASWSLYAAVSPFPALPGYRVRNLSDKWEEGGL</sequence>
<proteinExistence type="predicted"/>
<dbReference type="AlphaFoldDB" id="G3IHR7"/>
<dbReference type="Proteomes" id="UP000001075">
    <property type="component" value="Unassembled WGS sequence"/>
</dbReference>
<gene>
    <name evidence="2" type="ORF">I79_023372</name>
</gene>
<feature type="signal peptide" evidence="1">
    <location>
        <begin position="1"/>
        <end position="22"/>
    </location>
</feature>
<evidence type="ECO:0000256" key="1">
    <source>
        <dbReference type="SAM" id="SignalP"/>
    </source>
</evidence>
<name>G3IHR7_CRIGR</name>
<evidence type="ECO:0000313" key="2">
    <source>
        <dbReference type="EMBL" id="EGW06542.1"/>
    </source>
</evidence>